<reference evidence="10" key="1">
    <citation type="submission" date="2014-12" db="EMBL/GenBank/DDBJ databases">
        <title>Genome sequence of Clostridium beijerinckii strain 59B.</title>
        <authorList>
            <person name="Little G.T."/>
            <person name="Minton N.P."/>
        </authorList>
    </citation>
    <scope>NUCLEOTIDE SEQUENCE [LARGE SCALE GENOMIC DNA]</scope>
    <source>
        <strain evidence="10">59B</strain>
    </source>
</reference>
<keyword evidence="5 8" id="KW-0413">Isomerase</keyword>
<feature type="active site" description="Proton donor/acceptor" evidence="8">
    <location>
        <position position="182"/>
    </location>
</feature>
<dbReference type="OrthoDB" id="9801055at2"/>
<proteinExistence type="inferred from homology"/>
<dbReference type="STRING" id="1520.LF65_04056"/>
<dbReference type="KEGG" id="cbei:LF65_04056"/>
<evidence type="ECO:0000313" key="10">
    <source>
        <dbReference type="Proteomes" id="UP000031866"/>
    </source>
</evidence>
<dbReference type="EC" id="5.1.1.3" evidence="2 8"/>
<dbReference type="FunFam" id="3.40.50.1860:FF:000002">
    <property type="entry name" value="Glutamate racemase"/>
    <property type="match status" value="1"/>
</dbReference>
<feature type="binding site" evidence="8">
    <location>
        <begin position="183"/>
        <end position="184"/>
    </location>
    <ligand>
        <name>substrate</name>
    </ligand>
</feature>
<dbReference type="SUPFAM" id="SSF53681">
    <property type="entry name" value="Aspartate/glutamate racemase"/>
    <property type="match status" value="2"/>
</dbReference>
<feature type="binding site" evidence="8">
    <location>
        <begin position="7"/>
        <end position="8"/>
    </location>
    <ligand>
        <name>substrate</name>
    </ligand>
</feature>
<dbReference type="Gene3D" id="3.40.50.1860">
    <property type="match status" value="2"/>
</dbReference>
<feature type="binding site" evidence="8">
    <location>
        <begin position="71"/>
        <end position="72"/>
    </location>
    <ligand>
        <name>substrate</name>
    </ligand>
</feature>
<dbReference type="InterPro" id="IPR001920">
    <property type="entry name" value="Asp/Glu_race"/>
</dbReference>
<dbReference type="GO" id="GO:0008881">
    <property type="term" value="F:glutamate racemase activity"/>
    <property type="evidence" value="ECO:0007669"/>
    <property type="project" value="UniProtKB-UniRule"/>
</dbReference>
<comment type="similarity">
    <text evidence="8">Belongs to the aspartate/glutamate racemases family.</text>
</comment>
<keyword evidence="3 8" id="KW-0133">Cell shape</keyword>
<evidence type="ECO:0000256" key="3">
    <source>
        <dbReference type="ARBA" id="ARBA00022960"/>
    </source>
</evidence>
<dbReference type="InterPro" id="IPR018187">
    <property type="entry name" value="Asp/Glu_racemase_AS_1"/>
</dbReference>
<accession>A0A0B5QI27</accession>
<dbReference type="RefSeq" id="WP_041898460.1">
    <property type="nucleotide sequence ID" value="NZ_CP010086.2"/>
</dbReference>
<dbReference type="PROSITE" id="PS00923">
    <property type="entry name" value="ASP_GLU_RACEMASE_1"/>
    <property type="match status" value="1"/>
</dbReference>
<keyword evidence="6 8" id="KW-0961">Cell wall biogenesis/degradation</keyword>
<comment type="catalytic activity">
    <reaction evidence="1 8">
        <text>L-glutamate = D-glutamate</text>
        <dbReference type="Rhea" id="RHEA:12813"/>
        <dbReference type="ChEBI" id="CHEBI:29985"/>
        <dbReference type="ChEBI" id="CHEBI:29986"/>
        <dbReference type="EC" id="5.1.1.3"/>
    </reaction>
</comment>
<name>A0A0B5QI27_CLOBE</name>
<evidence type="ECO:0000256" key="8">
    <source>
        <dbReference type="HAMAP-Rule" id="MF_00258"/>
    </source>
</evidence>
<dbReference type="HAMAP" id="MF_00258">
    <property type="entry name" value="Glu_racemase"/>
    <property type="match status" value="1"/>
</dbReference>
<dbReference type="UniPathway" id="UPA00219"/>
<dbReference type="PANTHER" id="PTHR21198">
    <property type="entry name" value="GLUTAMATE RACEMASE"/>
    <property type="match status" value="1"/>
</dbReference>
<dbReference type="NCBIfam" id="TIGR00067">
    <property type="entry name" value="glut_race"/>
    <property type="match status" value="1"/>
</dbReference>
<evidence type="ECO:0000256" key="4">
    <source>
        <dbReference type="ARBA" id="ARBA00022984"/>
    </source>
</evidence>
<evidence type="ECO:0000256" key="6">
    <source>
        <dbReference type="ARBA" id="ARBA00023316"/>
    </source>
</evidence>
<evidence type="ECO:0000313" key="9">
    <source>
        <dbReference type="EMBL" id="AJH00601.1"/>
    </source>
</evidence>
<dbReference type="PANTHER" id="PTHR21198:SF3">
    <property type="entry name" value="GLUTAMATE RACEMASE"/>
    <property type="match status" value="1"/>
</dbReference>
<dbReference type="InterPro" id="IPR004391">
    <property type="entry name" value="Glu_race"/>
</dbReference>
<dbReference type="GO" id="GO:0008360">
    <property type="term" value="P:regulation of cell shape"/>
    <property type="evidence" value="ECO:0007669"/>
    <property type="project" value="UniProtKB-KW"/>
</dbReference>
<keyword evidence="4 8" id="KW-0573">Peptidoglycan synthesis</keyword>
<sequence>MKIGFFDSGIGGITVLYDTLKVLPNEDYIYYADTLNVPYGPKPKDEVKKYILNAVDFIVEQGVKAVVIACNTATSVAIEALRSKYSIPIIGMEPAVKPAIEKNKDMNKRVLVTATALTLKEEKLHNLIYKLDNEHVVDLLPLPGLVQFSERLEFDEQIVLPYLKEELFKFDLNNYEAIVLGCTHFSYYKDMVRKLAPSNVSIIDGNIGTAKNLKRILKEMNLLNEGHGNITFYNSGIRVEDKAELDRYNRLFERMDNINEYNISEKI</sequence>
<feature type="binding site" evidence="8">
    <location>
        <begin position="39"/>
        <end position="40"/>
    </location>
    <ligand>
        <name>substrate</name>
    </ligand>
</feature>
<comment type="function">
    <text evidence="8">Provides the (R)-glutamate required for cell wall biosynthesis.</text>
</comment>
<feature type="active site" description="Proton donor/acceptor" evidence="8">
    <location>
        <position position="70"/>
    </location>
</feature>
<dbReference type="InterPro" id="IPR015942">
    <property type="entry name" value="Asp/Glu/hydantoin_racemase"/>
</dbReference>
<dbReference type="EMBL" id="CP010086">
    <property type="protein sequence ID" value="AJH00601.1"/>
    <property type="molecule type" value="Genomic_DNA"/>
</dbReference>
<dbReference type="GO" id="GO:0071555">
    <property type="term" value="P:cell wall organization"/>
    <property type="evidence" value="ECO:0007669"/>
    <property type="project" value="UniProtKB-KW"/>
</dbReference>
<evidence type="ECO:0000256" key="1">
    <source>
        <dbReference type="ARBA" id="ARBA00001602"/>
    </source>
</evidence>
<protein>
    <recommendedName>
        <fullName evidence="7 8">Glutamate racemase</fullName>
        <ecNumber evidence="2 8">5.1.1.3</ecNumber>
    </recommendedName>
</protein>
<dbReference type="GO" id="GO:0009252">
    <property type="term" value="P:peptidoglycan biosynthetic process"/>
    <property type="evidence" value="ECO:0007669"/>
    <property type="project" value="UniProtKB-UniRule"/>
</dbReference>
<evidence type="ECO:0000256" key="5">
    <source>
        <dbReference type="ARBA" id="ARBA00023235"/>
    </source>
</evidence>
<dbReference type="Pfam" id="PF01177">
    <property type="entry name" value="Asp_Glu_race"/>
    <property type="match status" value="1"/>
</dbReference>
<dbReference type="Proteomes" id="UP000031866">
    <property type="component" value="Chromosome"/>
</dbReference>
<evidence type="ECO:0000256" key="7">
    <source>
        <dbReference type="ARBA" id="ARBA00070053"/>
    </source>
</evidence>
<organism evidence="9 10">
    <name type="scientific">Clostridium beijerinckii</name>
    <name type="common">Clostridium MP</name>
    <dbReference type="NCBI Taxonomy" id="1520"/>
    <lineage>
        <taxon>Bacteria</taxon>
        <taxon>Bacillati</taxon>
        <taxon>Bacillota</taxon>
        <taxon>Clostridia</taxon>
        <taxon>Eubacteriales</taxon>
        <taxon>Clostridiaceae</taxon>
        <taxon>Clostridium</taxon>
    </lineage>
</organism>
<gene>
    <name evidence="8" type="primary">murI</name>
    <name evidence="9" type="ORF">LF65_04056</name>
</gene>
<dbReference type="AlphaFoldDB" id="A0A0B5QI27"/>
<evidence type="ECO:0000256" key="2">
    <source>
        <dbReference type="ARBA" id="ARBA00013090"/>
    </source>
</evidence>
<comment type="pathway">
    <text evidence="8">Cell wall biogenesis; peptidoglycan biosynthesis.</text>
</comment>